<reference evidence="2" key="1">
    <citation type="submission" date="2020-03" db="EMBL/GenBank/DDBJ databases">
        <authorList>
            <person name="Weist P."/>
        </authorList>
    </citation>
    <scope>NUCLEOTIDE SEQUENCE</scope>
</reference>
<dbReference type="Proteomes" id="UP001153269">
    <property type="component" value="Unassembled WGS sequence"/>
</dbReference>
<dbReference type="EMBL" id="CADEAL010000668">
    <property type="protein sequence ID" value="CAB1423593.1"/>
    <property type="molecule type" value="Genomic_DNA"/>
</dbReference>
<name>A0A9N7U2T7_PLEPL</name>
<comment type="caution">
    <text evidence="2">The sequence shown here is derived from an EMBL/GenBank/DDBJ whole genome shotgun (WGS) entry which is preliminary data.</text>
</comment>
<keyword evidence="3" id="KW-1185">Reference proteome</keyword>
<sequence>MKTPPPIRLTYAPANRDSPCLICCLLNQSARLRSARPLPGSVEKEGNERGLAPQTTRAHRGHFSASLFLLPPVPQTEVPTPSLPQ</sequence>
<feature type="region of interest" description="Disordered" evidence="1">
    <location>
        <begin position="36"/>
        <end position="58"/>
    </location>
</feature>
<organism evidence="2 3">
    <name type="scientific">Pleuronectes platessa</name>
    <name type="common">European plaice</name>
    <dbReference type="NCBI Taxonomy" id="8262"/>
    <lineage>
        <taxon>Eukaryota</taxon>
        <taxon>Metazoa</taxon>
        <taxon>Chordata</taxon>
        <taxon>Craniata</taxon>
        <taxon>Vertebrata</taxon>
        <taxon>Euteleostomi</taxon>
        <taxon>Actinopterygii</taxon>
        <taxon>Neopterygii</taxon>
        <taxon>Teleostei</taxon>
        <taxon>Neoteleostei</taxon>
        <taxon>Acanthomorphata</taxon>
        <taxon>Carangaria</taxon>
        <taxon>Pleuronectiformes</taxon>
        <taxon>Pleuronectoidei</taxon>
        <taxon>Pleuronectidae</taxon>
        <taxon>Pleuronectes</taxon>
    </lineage>
</organism>
<dbReference type="AlphaFoldDB" id="A0A9N7U2T7"/>
<evidence type="ECO:0000313" key="2">
    <source>
        <dbReference type="EMBL" id="CAB1423593.1"/>
    </source>
</evidence>
<evidence type="ECO:0000256" key="1">
    <source>
        <dbReference type="SAM" id="MobiDB-lite"/>
    </source>
</evidence>
<gene>
    <name evidence="2" type="ORF">PLEPLA_LOCUS11513</name>
</gene>
<evidence type="ECO:0000313" key="3">
    <source>
        <dbReference type="Proteomes" id="UP001153269"/>
    </source>
</evidence>
<protein>
    <submittedName>
        <fullName evidence="2">Uncharacterized protein</fullName>
    </submittedName>
</protein>
<proteinExistence type="predicted"/>
<accession>A0A9N7U2T7</accession>